<proteinExistence type="predicted"/>
<name>A0A1K1N505_9FLAO</name>
<dbReference type="Proteomes" id="UP000183257">
    <property type="component" value="Unassembled WGS sequence"/>
</dbReference>
<dbReference type="AlphaFoldDB" id="A0A1K1N505"/>
<gene>
    <name evidence="2" type="ORF">SAMN05660313_01183</name>
</gene>
<keyword evidence="1" id="KW-1133">Transmembrane helix</keyword>
<keyword evidence="1" id="KW-0812">Transmembrane</keyword>
<organism evidence="2 3">
    <name type="scientific">Cellulophaga fucicola</name>
    <dbReference type="NCBI Taxonomy" id="76595"/>
    <lineage>
        <taxon>Bacteria</taxon>
        <taxon>Pseudomonadati</taxon>
        <taxon>Bacteroidota</taxon>
        <taxon>Flavobacteriia</taxon>
        <taxon>Flavobacteriales</taxon>
        <taxon>Flavobacteriaceae</taxon>
        <taxon>Cellulophaga</taxon>
    </lineage>
</organism>
<dbReference type="RefSeq" id="WP_072302818.1">
    <property type="nucleotide sequence ID" value="NZ_FPIY01000001.1"/>
</dbReference>
<dbReference type="OrthoDB" id="1099888at2"/>
<dbReference type="NCBIfam" id="NF040945">
    <property type="entry name" value="CCC_membrane"/>
    <property type="match status" value="1"/>
</dbReference>
<dbReference type="STRING" id="76595.SAMN05660313_01183"/>
<protein>
    <recommendedName>
        <fullName evidence="4">DUF4190 domain-containing protein</fullName>
    </recommendedName>
</protein>
<dbReference type="EMBL" id="FPIY01000001">
    <property type="protein sequence ID" value="SFW30488.1"/>
    <property type="molecule type" value="Genomic_DNA"/>
</dbReference>
<reference evidence="3" key="1">
    <citation type="submission" date="2016-11" db="EMBL/GenBank/DDBJ databases">
        <authorList>
            <person name="Varghese N."/>
            <person name="Submissions S."/>
        </authorList>
    </citation>
    <scope>NUCLEOTIDE SEQUENCE [LARGE SCALE GENOMIC DNA]</scope>
    <source>
        <strain evidence="3">DSM 24786</strain>
    </source>
</reference>
<sequence length="105" mass="11278">MKEELPGASSALTMGILSIVLTLFCCGPFGAIFSFIGFAKAKSAKKLFEENPDKYISVDSANTGRILSIVGLILACLLLLCILLFLAPILAFIGMAGYESTQYQY</sequence>
<evidence type="ECO:0008006" key="4">
    <source>
        <dbReference type="Google" id="ProtNLM"/>
    </source>
</evidence>
<evidence type="ECO:0000256" key="1">
    <source>
        <dbReference type="SAM" id="Phobius"/>
    </source>
</evidence>
<accession>A0A1K1N505</accession>
<feature type="transmembrane region" description="Helical" evidence="1">
    <location>
        <begin position="66"/>
        <end position="93"/>
    </location>
</feature>
<keyword evidence="3" id="KW-1185">Reference proteome</keyword>
<evidence type="ECO:0000313" key="2">
    <source>
        <dbReference type="EMBL" id="SFW30488.1"/>
    </source>
</evidence>
<evidence type="ECO:0000313" key="3">
    <source>
        <dbReference type="Proteomes" id="UP000183257"/>
    </source>
</evidence>
<feature type="transmembrane region" description="Helical" evidence="1">
    <location>
        <begin position="12"/>
        <end position="38"/>
    </location>
</feature>
<keyword evidence="1" id="KW-0472">Membrane</keyword>